<dbReference type="RefSeq" id="WP_189510577.1">
    <property type="nucleotide sequence ID" value="NZ_BMXG01000001.1"/>
</dbReference>
<feature type="chain" id="PRO_5035289899" description="PEP-CTERM sorting domain-containing protein" evidence="2">
    <location>
        <begin position="20"/>
        <end position="198"/>
    </location>
</feature>
<feature type="transmembrane region" description="Helical" evidence="1">
    <location>
        <begin position="169"/>
        <end position="186"/>
    </location>
</feature>
<gene>
    <name evidence="3" type="ORF">GCM10007047_00590</name>
</gene>
<protein>
    <recommendedName>
        <fullName evidence="5">PEP-CTERM sorting domain-containing protein</fullName>
    </recommendedName>
</protein>
<accession>A0A8J3GBC8</accession>
<dbReference type="Proteomes" id="UP000642829">
    <property type="component" value="Unassembled WGS sequence"/>
</dbReference>
<evidence type="ECO:0000256" key="1">
    <source>
        <dbReference type="SAM" id="Phobius"/>
    </source>
</evidence>
<keyword evidence="1" id="KW-0812">Transmembrane</keyword>
<name>A0A8J3GBC8_9BACT</name>
<reference evidence="3" key="2">
    <citation type="submission" date="2020-09" db="EMBL/GenBank/DDBJ databases">
        <authorList>
            <person name="Sun Q."/>
            <person name="Kim S."/>
        </authorList>
    </citation>
    <scope>NUCLEOTIDE SEQUENCE</scope>
    <source>
        <strain evidence="3">KCTC 12870</strain>
    </source>
</reference>
<dbReference type="AlphaFoldDB" id="A0A8J3GBC8"/>
<keyword evidence="1" id="KW-0472">Membrane</keyword>
<keyword evidence="1" id="KW-1133">Transmembrane helix</keyword>
<proteinExistence type="predicted"/>
<evidence type="ECO:0000313" key="4">
    <source>
        <dbReference type="Proteomes" id="UP000642829"/>
    </source>
</evidence>
<keyword evidence="2" id="KW-0732">Signal</keyword>
<evidence type="ECO:0000256" key="2">
    <source>
        <dbReference type="SAM" id="SignalP"/>
    </source>
</evidence>
<comment type="caution">
    <text evidence="3">The sequence shown here is derived from an EMBL/GenBank/DDBJ whole genome shotgun (WGS) entry which is preliminary data.</text>
</comment>
<organism evidence="3 4">
    <name type="scientific">Cerasicoccus arenae</name>
    <dbReference type="NCBI Taxonomy" id="424488"/>
    <lineage>
        <taxon>Bacteria</taxon>
        <taxon>Pseudomonadati</taxon>
        <taxon>Verrucomicrobiota</taxon>
        <taxon>Opitutia</taxon>
        <taxon>Puniceicoccales</taxon>
        <taxon>Cerasicoccaceae</taxon>
        <taxon>Cerasicoccus</taxon>
    </lineage>
</organism>
<sequence>MKSATTLLLAITTLTLASASSYGALILNINTADKTFALTGSDTGTPINAGGGLTIWTLTGLGAPGFSTFSYNNDVAFSTNVGTPGFPAGGYDTAITSTDNTGGSISLNLGVSTASLQTLTGSGVFQSYAALSPTGLSAFESTIGSSLALQFGSGFSPVSVVAAAIPEPSTYIVGVGFVALAGFMAYRRRRAKAPAAAK</sequence>
<evidence type="ECO:0008006" key="5">
    <source>
        <dbReference type="Google" id="ProtNLM"/>
    </source>
</evidence>
<feature type="signal peptide" evidence="2">
    <location>
        <begin position="1"/>
        <end position="19"/>
    </location>
</feature>
<keyword evidence="4" id="KW-1185">Reference proteome</keyword>
<evidence type="ECO:0000313" key="3">
    <source>
        <dbReference type="EMBL" id="GHB89923.1"/>
    </source>
</evidence>
<reference evidence="3" key="1">
    <citation type="journal article" date="2014" name="Int. J. Syst. Evol. Microbiol.">
        <title>Complete genome sequence of Corynebacterium casei LMG S-19264T (=DSM 44701T), isolated from a smear-ripened cheese.</title>
        <authorList>
            <consortium name="US DOE Joint Genome Institute (JGI-PGF)"/>
            <person name="Walter F."/>
            <person name="Albersmeier A."/>
            <person name="Kalinowski J."/>
            <person name="Ruckert C."/>
        </authorList>
    </citation>
    <scope>NUCLEOTIDE SEQUENCE</scope>
    <source>
        <strain evidence="3">KCTC 12870</strain>
    </source>
</reference>
<dbReference type="EMBL" id="BMXG01000001">
    <property type="protein sequence ID" value="GHB89923.1"/>
    <property type="molecule type" value="Genomic_DNA"/>
</dbReference>